<dbReference type="GO" id="GO:0006171">
    <property type="term" value="P:cAMP biosynthetic process"/>
    <property type="evidence" value="ECO:0007669"/>
    <property type="project" value="TreeGrafter"/>
</dbReference>
<gene>
    <name evidence="3" type="ORF">DU000_08775</name>
</gene>
<protein>
    <submittedName>
        <fullName evidence="3">Adenylate/guanylate cyclase domain-containing protein</fullName>
    </submittedName>
</protein>
<dbReference type="Pfam" id="PF05226">
    <property type="entry name" value="CHASE2"/>
    <property type="match status" value="1"/>
</dbReference>
<feature type="domain" description="Guanylate cyclase" evidence="2">
    <location>
        <begin position="506"/>
        <end position="639"/>
    </location>
</feature>
<dbReference type="InterPro" id="IPR007890">
    <property type="entry name" value="CHASE2"/>
</dbReference>
<accession>A0A368L1V0</accession>
<dbReference type="InterPro" id="IPR001054">
    <property type="entry name" value="A/G_cyclase"/>
</dbReference>
<dbReference type="PROSITE" id="PS50125">
    <property type="entry name" value="GUANYLATE_CYCLASE_2"/>
    <property type="match status" value="1"/>
</dbReference>
<dbReference type="SUPFAM" id="SSF55073">
    <property type="entry name" value="Nucleotide cyclase"/>
    <property type="match status" value="1"/>
</dbReference>
<evidence type="ECO:0000256" key="1">
    <source>
        <dbReference type="SAM" id="Phobius"/>
    </source>
</evidence>
<dbReference type="PANTHER" id="PTHR43081:SF1">
    <property type="entry name" value="ADENYLATE CYCLASE, TERMINAL-DIFFERENTIATION SPECIFIC"/>
    <property type="match status" value="1"/>
</dbReference>
<dbReference type="Proteomes" id="UP000252357">
    <property type="component" value="Unassembled WGS sequence"/>
</dbReference>
<keyword evidence="4" id="KW-1185">Reference proteome</keyword>
<keyword evidence="1" id="KW-1133">Transmembrane helix</keyword>
<dbReference type="InterPro" id="IPR050697">
    <property type="entry name" value="Adenylyl/Guanylyl_Cyclase_3/4"/>
</dbReference>
<dbReference type="Gene3D" id="3.30.70.1230">
    <property type="entry name" value="Nucleotide cyclase"/>
    <property type="match status" value="1"/>
</dbReference>
<dbReference type="Pfam" id="PF00211">
    <property type="entry name" value="Guanylate_cyc"/>
    <property type="match status" value="1"/>
</dbReference>
<reference evidence="3 4" key="1">
    <citation type="journal article" date="2018" name="Int. J. Syst. Evol. Microbiol.">
        <title>Parvibium lacunae gen. nov., sp. nov., a new member of the family Alcaligenaceae isolated from a freshwater pond.</title>
        <authorList>
            <person name="Chen W.M."/>
            <person name="Xie P.B."/>
            <person name="Hsu M.Y."/>
            <person name="Sheu S.Y."/>
        </authorList>
    </citation>
    <scope>NUCLEOTIDE SEQUENCE [LARGE SCALE GENOMIC DNA]</scope>
    <source>
        <strain evidence="3 4">KMB9</strain>
    </source>
</reference>
<dbReference type="EMBL" id="QPGB01000003">
    <property type="protein sequence ID" value="RCS57529.1"/>
    <property type="molecule type" value="Genomic_DNA"/>
</dbReference>
<dbReference type="OrthoDB" id="9802500at2"/>
<dbReference type="SMART" id="SM01080">
    <property type="entry name" value="CHASE2"/>
    <property type="match status" value="1"/>
</dbReference>
<dbReference type="SMART" id="SM00044">
    <property type="entry name" value="CYCc"/>
    <property type="match status" value="1"/>
</dbReference>
<evidence type="ECO:0000313" key="3">
    <source>
        <dbReference type="EMBL" id="RCS57529.1"/>
    </source>
</evidence>
<dbReference type="RefSeq" id="WP_114403011.1">
    <property type="nucleotide sequence ID" value="NZ_QPGB01000003.1"/>
</dbReference>
<proteinExistence type="predicted"/>
<dbReference type="GO" id="GO:0004016">
    <property type="term" value="F:adenylate cyclase activity"/>
    <property type="evidence" value="ECO:0007669"/>
    <property type="project" value="UniProtKB-ARBA"/>
</dbReference>
<feature type="transmembrane region" description="Helical" evidence="1">
    <location>
        <begin position="388"/>
        <end position="407"/>
    </location>
</feature>
<dbReference type="CDD" id="cd07302">
    <property type="entry name" value="CHD"/>
    <property type="match status" value="1"/>
</dbReference>
<dbReference type="AlphaFoldDB" id="A0A368L1V0"/>
<name>A0A368L1V0_9BURK</name>
<organism evidence="3 4">
    <name type="scientific">Parvibium lacunae</name>
    <dbReference type="NCBI Taxonomy" id="1888893"/>
    <lineage>
        <taxon>Bacteria</taxon>
        <taxon>Pseudomonadati</taxon>
        <taxon>Pseudomonadota</taxon>
        <taxon>Betaproteobacteria</taxon>
        <taxon>Burkholderiales</taxon>
        <taxon>Alcaligenaceae</taxon>
        <taxon>Parvibium</taxon>
    </lineage>
</organism>
<keyword evidence="1" id="KW-0472">Membrane</keyword>
<comment type="caution">
    <text evidence="3">The sequence shown here is derived from an EMBL/GenBank/DDBJ whole genome shotgun (WGS) entry which is preliminary data.</text>
</comment>
<dbReference type="InterPro" id="IPR029787">
    <property type="entry name" value="Nucleotide_cyclase"/>
</dbReference>
<evidence type="ECO:0000259" key="2">
    <source>
        <dbReference type="PROSITE" id="PS50125"/>
    </source>
</evidence>
<feature type="transmembrane region" description="Helical" evidence="1">
    <location>
        <begin position="414"/>
        <end position="434"/>
    </location>
</feature>
<keyword evidence="1" id="KW-0812">Transmembrane</keyword>
<sequence>MRLSRKFQAPLLRLTLNLLVLLFFLLQAAEIVPAPFIQRLDNFLYDARLLATMPRTRDERVVILDIDEKSLAEQGQWPWRRDKLAQIVDTLFDHYQIRALGFDMVFAERDEKSTAVMLETLALGPLKEDPSFQQQIPHLKQTLDSDQRFAKALQNRPIALGYVLNQSIAGETVTVGQLPAPLFEAALLQTRQVAYSRWEGYTANLPILQSAAAGAGFFNPFIEENAGGVLRGLPLISEYQGQFYETLALAIVRQALGNPPVKLVFSDTSPLPGFMAKRAKGLEAIALPLANDQTIMIPTSRGIMVNVPFRGPGGPAANSYAYYSLTDVLQQRVSPTQLRGKIVLIGTTAAGLKDLRNTPVGAEYPGVEMHANTISGILDGTIVQRPDFAPGYVVFIVLIFGSLLIFLFSRVGPLGSMALAALAILSVVGLDLWWYQQQRIVMPLAAPLLMIITLFMLDMAYGYFIESRSKRDMIGKFGEYVAPELVEEMARDPAAYNMEGEDREMSVMFADVRDFTTIAESLRPQILREFINQYLTTMTVIIRTQHRGTLDKYIGDAIMAFWGAPIADPEHAEQAVEAALAMQQATRQLNQEFSQRGWPTLKIGIGVNTGLMRVGDMGSSIRRAYTVMGDSVNLASRLEGITKTYGVGIAVGEATKQAAPHFVYRELDRVRAKGKLEAVSIYEPIGHEGEVSAELIEEIKLWHQTLKLYRAQEWDRAEIQLLNLQAKSTDTILYAHYLKQIKWWRHNPPPADWDGVTNFETK</sequence>
<dbReference type="GO" id="GO:0035556">
    <property type="term" value="P:intracellular signal transduction"/>
    <property type="evidence" value="ECO:0007669"/>
    <property type="project" value="InterPro"/>
</dbReference>
<feature type="transmembrane region" description="Helical" evidence="1">
    <location>
        <begin position="440"/>
        <end position="464"/>
    </location>
</feature>
<evidence type="ECO:0000313" key="4">
    <source>
        <dbReference type="Proteomes" id="UP000252357"/>
    </source>
</evidence>
<dbReference type="PANTHER" id="PTHR43081">
    <property type="entry name" value="ADENYLATE CYCLASE, TERMINAL-DIFFERENTIATION SPECIFIC-RELATED"/>
    <property type="match status" value="1"/>
</dbReference>